<dbReference type="AlphaFoldDB" id="A0A1M5HP98"/>
<dbReference type="Proteomes" id="UP000190675">
    <property type="component" value="Chromosome I"/>
</dbReference>
<sequence>MGPAYPPDSKQDFLDEQEYFDESPMRGDDDSDDDRSHGVTSLLEENARLRALVVRLTDLVLKSVADQR</sequence>
<evidence type="ECO:0000313" key="3">
    <source>
        <dbReference type="Proteomes" id="UP000190675"/>
    </source>
</evidence>
<organism evidence="2 3">
    <name type="scientific">Bradyrhizobium erythrophlei</name>
    <dbReference type="NCBI Taxonomy" id="1437360"/>
    <lineage>
        <taxon>Bacteria</taxon>
        <taxon>Pseudomonadati</taxon>
        <taxon>Pseudomonadota</taxon>
        <taxon>Alphaproteobacteria</taxon>
        <taxon>Hyphomicrobiales</taxon>
        <taxon>Nitrobacteraceae</taxon>
        <taxon>Bradyrhizobium</taxon>
    </lineage>
</organism>
<proteinExistence type="predicted"/>
<dbReference type="EMBL" id="LT670818">
    <property type="protein sequence ID" value="SHG17784.1"/>
    <property type="molecule type" value="Genomic_DNA"/>
</dbReference>
<gene>
    <name evidence="2" type="ORF">SAMN05444169_0954</name>
</gene>
<feature type="region of interest" description="Disordered" evidence="1">
    <location>
        <begin position="18"/>
        <end position="39"/>
    </location>
</feature>
<evidence type="ECO:0000256" key="1">
    <source>
        <dbReference type="SAM" id="MobiDB-lite"/>
    </source>
</evidence>
<name>A0A1M5HP98_9BRAD</name>
<protein>
    <submittedName>
        <fullName evidence="2">Uncharacterized protein</fullName>
    </submittedName>
</protein>
<reference evidence="2 3" key="1">
    <citation type="submission" date="2016-11" db="EMBL/GenBank/DDBJ databases">
        <authorList>
            <person name="Jaros S."/>
            <person name="Januszkiewicz K."/>
            <person name="Wedrychowicz H."/>
        </authorList>
    </citation>
    <scope>NUCLEOTIDE SEQUENCE [LARGE SCALE GENOMIC DNA]</scope>
    <source>
        <strain evidence="2 3">GAS242</strain>
    </source>
</reference>
<accession>A0A1M5HP98</accession>
<evidence type="ECO:0000313" key="2">
    <source>
        <dbReference type="EMBL" id="SHG17784.1"/>
    </source>
</evidence>